<dbReference type="Pfam" id="PF10646">
    <property type="entry name" value="Germane"/>
    <property type="match status" value="1"/>
</dbReference>
<gene>
    <name evidence="4" type="ORF">DKT69_06425</name>
</gene>
<dbReference type="Proteomes" id="UP000246050">
    <property type="component" value="Unassembled WGS sequence"/>
</dbReference>
<dbReference type="AlphaFoldDB" id="A0A317DU17"/>
<dbReference type="PROSITE" id="PS51257">
    <property type="entry name" value="PROKAR_LIPOPROTEIN"/>
    <property type="match status" value="1"/>
</dbReference>
<dbReference type="SUPFAM" id="SSF82171">
    <property type="entry name" value="DPP6 N-terminal domain-like"/>
    <property type="match status" value="1"/>
</dbReference>
<protein>
    <recommendedName>
        <fullName evidence="3">GerMN domain-containing protein</fullName>
    </recommendedName>
</protein>
<comment type="caution">
    <text evidence="4">The sequence shown here is derived from an EMBL/GenBank/DDBJ whole genome shotgun (WGS) entry which is preliminary data.</text>
</comment>
<dbReference type="SMART" id="SM00909">
    <property type="entry name" value="Germane"/>
    <property type="match status" value="1"/>
</dbReference>
<feature type="signal peptide" evidence="2">
    <location>
        <begin position="1"/>
        <end position="21"/>
    </location>
</feature>
<dbReference type="Pfam" id="PF10647">
    <property type="entry name" value="Gmad1"/>
    <property type="match status" value="1"/>
</dbReference>
<dbReference type="InterPro" id="IPR019606">
    <property type="entry name" value="GerMN"/>
</dbReference>
<evidence type="ECO:0000259" key="3">
    <source>
        <dbReference type="SMART" id="SM00909"/>
    </source>
</evidence>
<reference evidence="4 5" key="1">
    <citation type="submission" date="2018-05" db="EMBL/GenBank/DDBJ databases">
        <title>Micromonosporas from Atacama Desert.</title>
        <authorList>
            <person name="Carro L."/>
            <person name="Golinska P."/>
            <person name="Klenk H.-P."/>
            <person name="Goodfellow M."/>
        </authorList>
    </citation>
    <scope>NUCLEOTIDE SEQUENCE [LARGE SCALE GENOMIC DNA]</scope>
    <source>
        <strain evidence="4 5">4G51</strain>
    </source>
</reference>
<evidence type="ECO:0000313" key="4">
    <source>
        <dbReference type="EMBL" id="PWR16305.1"/>
    </source>
</evidence>
<dbReference type="RefSeq" id="WP_109800656.1">
    <property type="nucleotide sequence ID" value="NZ_QGKS01000135.1"/>
</dbReference>
<proteinExistence type="predicted"/>
<dbReference type="InterPro" id="IPR018910">
    <property type="entry name" value="LpqB_C"/>
</dbReference>
<evidence type="ECO:0000256" key="2">
    <source>
        <dbReference type="SAM" id="SignalP"/>
    </source>
</evidence>
<evidence type="ECO:0000313" key="5">
    <source>
        <dbReference type="Proteomes" id="UP000246050"/>
    </source>
</evidence>
<dbReference type="Pfam" id="PF25976">
    <property type="entry name" value="LpqB_N"/>
    <property type="match status" value="1"/>
</dbReference>
<feature type="domain" description="GerMN" evidence="3">
    <location>
        <begin position="215"/>
        <end position="299"/>
    </location>
</feature>
<dbReference type="EMBL" id="QGKS01000135">
    <property type="protein sequence ID" value="PWR16305.1"/>
    <property type="molecule type" value="Genomic_DNA"/>
</dbReference>
<feature type="region of interest" description="Disordered" evidence="1">
    <location>
        <begin position="30"/>
        <end position="60"/>
    </location>
</feature>
<dbReference type="OrthoDB" id="5172668at2"/>
<name>A0A317DU17_9ACTN</name>
<keyword evidence="2" id="KW-0732">Signal</keyword>
<sequence length="601" mass="64781">MRRRLLTLLLGGALLPAGLTGCGIPADSDVQVDGHGPVAEGGSSNGGGTQPPNPKASSDPKEFIRNYLRAAAGEREQAYDRVKKFIADQAQSRLPKKQSSEIALTVVRLREDPEAKQNNDGTSVVTIRVQQVGVLRADGTLAPPVARETQYQFTLRPAETGGLLITDLPNVLLLSDDALQKFYVEHTIYFWNSEQSQLVPDQRYLPSAVPAERRVTDVVKWLAGGPSDWLASGVTRLPDGTAPINNATGSDGRWEINLAMPGANEARLARLATQLAWSLPELTGQLDLKIQNQSRRTIDLNRERLDHPVYATTGSPQRYCVYDGGIHPLSFPGEASGPVPLAAAANKGIVSAALSRSENEVLAALVVTRADRQQRLMAGSGRDQVPVLHGASQWYTSVGRPTWLRSPDPQHRYGLVVADNKLNRNRLYRFDDMAGMVEIPLGVPGPVTAVAASLDGHRIALIVNGALYVAAVSFDGGVVTVGLPRRLVTPLTDLTAVDWYAENQLVFAGSEDRRPVIYQTTVDGGLGFALRREIGAPVTHLAAYPGGAVGALPTGSYMYEANRVAFRNNPHGIIERNQVLDVTPPAADAKASNPTVPFFLY</sequence>
<dbReference type="InterPro" id="IPR059026">
    <property type="entry name" value="LpqB_N"/>
</dbReference>
<organism evidence="4 5">
    <name type="scientific">Micromonospora sicca</name>
    <dbReference type="NCBI Taxonomy" id="2202420"/>
    <lineage>
        <taxon>Bacteria</taxon>
        <taxon>Bacillati</taxon>
        <taxon>Actinomycetota</taxon>
        <taxon>Actinomycetes</taxon>
        <taxon>Micromonosporales</taxon>
        <taxon>Micromonosporaceae</taxon>
        <taxon>Micromonospora</taxon>
    </lineage>
</organism>
<accession>A0A317DU17</accession>
<feature type="chain" id="PRO_5038970816" description="GerMN domain-containing protein" evidence="2">
    <location>
        <begin position="22"/>
        <end position="601"/>
    </location>
</feature>
<evidence type="ECO:0000256" key="1">
    <source>
        <dbReference type="SAM" id="MobiDB-lite"/>
    </source>
</evidence>